<name>A0A9J6FD05_HAELO</name>
<dbReference type="EMBL" id="JABSTR010000002">
    <property type="protein sequence ID" value="KAH9364126.1"/>
    <property type="molecule type" value="Genomic_DNA"/>
</dbReference>
<proteinExistence type="predicted"/>
<sequence length="121" mass="13151">MPSRTSAWLLRFLGTIVKQYNAALKKFPLLVAKLKQNTARGPGKLTLADGTLRKAAAGAEHLPRRPIAPHDDVTTTPFTLVPSSSPALRASRGRGDGACLFAYYAAISTKKKRKRPRRLGV</sequence>
<protein>
    <submittedName>
        <fullName evidence="1">Uncharacterized protein</fullName>
    </submittedName>
</protein>
<dbReference type="VEuPathDB" id="VectorBase:HLOH_057340"/>
<dbReference type="AlphaFoldDB" id="A0A9J6FD05"/>
<evidence type="ECO:0000313" key="2">
    <source>
        <dbReference type="Proteomes" id="UP000821853"/>
    </source>
</evidence>
<comment type="caution">
    <text evidence="1">The sequence shown here is derived from an EMBL/GenBank/DDBJ whole genome shotgun (WGS) entry which is preliminary data.</text>
</comment>
<gene>
    <name evidence="1" type="ORF">HPB48_021422</name>
</gene>
<organism evidence="1 2">
    <name type="scientific">Haemaphysalis longicornis</name>
    <name type="common">Bush tick</name>
    <dbReference type="NCBI Taxonomy" id="44386"/>
    <lineage>
        <taxon>Eukaryota</taxon>
        <taxon>Metazoa</taxon>
        <taxon>Ecdysozoa</taxon>
        <taxon>Arthropoda</taxon>
        <taxon>Chelicerata</taxon>
        <taxon>Arachnida</taxon>
        <taxon>Acari</taxon>
        <taxon>Parasitiformes</taxon>
        <taxon>Ixodida</taxon>
        <taxon>Ixodoidea</taxon>
        <taxon>Ixodidae</taxon>
        <taxon>Haemaphysalinae</taxon>
        <taxon>Haemaphysalis</taxon>
    </lineage>
</organism>
<evidence type="ECO:0000313" key="1">
    <source>
        <dbReference type="EMBL" id="KAH9364126.1"/>
    </source>
</evidence>
<accession>A0A9J6FD05</accession>
<keyword evidence="2" id="KW-1185">Reference proteome</keyword>
<dbReference type="Proteomes" id="UP000821853">
    <property type="component" value="Chromosome 10"/>
</dbReference>
<reference evidence="1 2" key="1">
    <citation type="journal article" date="2020" name="Cell">
        <title>Large-Scale Comparative Analyses of Tick Genomes Elucidate Their Genetic Diversity and Vector Capacities.</title>
        <authorList>
            <consortium name="Tick Genome and Microbiome Consortium (TIGMIC)"/>
            <person name="Jia N."/>
            <person name="Wang J."/>
            <person name="Shi W."/>
            <person name="Du L."/>
            <person name="Sun Y."/>
            <person name="Zhan W."/>
            <person name="Jiang J.F."/>
            <person name="Wang Q."/>
            <person name="Zhang B."/>
            <person name="Ji P."/>
            <person name="Bell-Sakyi L."/>
            <person name="Cui X.M."/>
            <person name="Yuan T.T."/>
            <person name="Jiang B.G."/>
            <person name="Yang W.F."/>
            <person name="Lam T.T."/>
            <person name="Chang Q.C."/>
            <person name="Ding S.J."/>
            <person name="Wang X.J."/>
            <person name="Zhu J.G."/>
            <person name="Ruan X.D."/>
            <person name="Zhao L."/>
            <person name="Wei J.T."/>
            <person name="Ye R.Z."/>
            <person name="Que T.C."/>
            <person name="Du C.H."/>
            <person name="Zhou Y.H."/>
            <person name="Cheng J.X."/>
            <person name="Dai P.F."/>
            <person name="Guo W.B."/>
            <person name="Han X.H."/>
            <person name="Huang E.J."/>
            <person name="Li L.F."/>
            <person name="Wei W."/>
            <person name="Gao Y.C."/>
            <person name="Liu J.Z."/>
            <person name="Shao H.Z."/>
            <person name="Wang X."/>
            <person name="Wang C.C."/>
            <person name="Yang T.C."/>
            <person name="Huo Q.B."/>
            <person name="Li W."/>
            <person name="Chen H.Y."/>
            <person name="Chen S.E."/>
            <person name="Zhou L.G."/>
            <person name="Ni X.B."/>
            <person name="Tian J.H."/>
            <person name="Sheng Y."/>
            <person name="Liu T."/>
            <person name="Pan Y.S."/>
            <person name="Xia L.Y."/>
            <person name="Li J."/>
            <person name="Zhao F."/>
            <person name="Cao W.C."/>
        </authorList>
    </citation>
    <scope>NUCLEOTIDE SEQUENCE [LARGE SCALE GENOMIC DNA]</scope>
    <source>
        <strain evidence="1">HaeL-2018</strain>
    </source>
</reference>